<dbReference type="KEGG" id="bsen:DP114_13260"/>
<dbReference type="RefSeq" id="WP_171976296.1">
    <property type="nucleotide sequence ID" value="NZ_CAWOXK010000001.1"/>
</dbReference>
<keyword evidence="2" id="KW-1133">Transmembrane helix</keyword>
<sequence length="175" mass="18995">MSTLEKTSESNLLEKPPSSGMNSIQSEAFKRSLLWHGILFCTLGFILGLLIPLYANPRAGLAAHALSITQGMFLAIIGLSYPYLKLPLWIARASFWSFLISAYIGVIGQILAAAFALVRIFPMTGQGLPEGPAWLETAVEIPTKVMTTFLLLACFVILYGLRQTKSGSASPEESI</sequence>
<feature type="transmembrane region" description="Helical" evidence="2">
    <location>
        <begin position="96"/>
        <end position="121"/>
    </location>
</feature>
<keyword evidence="4" id="KW-1185">Reference proteome</keyword>
<name>A0A856MGC3_9CYAN</name>
<keyword evidence="2" id="KW-0472">Membrane</keyword>
<feature type="transmembrane region" description="Helical" evidence="2">
    <location>
        <begin position="61"/>
        <end position="84"/>
    </location>
</feature>
<gene>
    <name evidence="3" type="ORF">DP114_13260</name>
</gene>
<evidence type="ECO:0000256" key="1">
    <source>
        <dbReference type="SAM" id="MobiDB-lite"/>
    </source>
</evidence>
<evidence type="ECO:0000313" key="4">
    <source>
        <dbReference type="Proteomes" id="UP000503129"/>
    </source>
</evidence>
<keyword evidence="2" id="KW-0812">Transmembrane</keyword>
<dbReference type="EMBL" id="CP030118">
    <property type="protein sequence ID" value="QDL08731.1"/>
    <property type="molecule type" value="Genomic_DNA"/>
</dbReference>
<feature type="transmembrane region" description="Helical" evidence="2">
    <location>
        <begin position="33"/>
        <end position="55"/>
    </location>
</feature>
<proteinExistence type="predicted"/>
<feature type="compositionally biased region" description="Polar residues" evidence="1">
    <location>
        <begin position="1"/>
        <end position="11"/>
    </location>
</feature>
<evidence type="ECO:0000256" key="2">
    <source>
        <dbReference type="SAM" id="Phobius"/>
    </source>
</evidence>
<feature type="transmembrane region" description="Helical" evidence="2">
    <location>
        <begin position="141"/>
        <end position="161"/>
    </location>
</feature>
<feature type="region of interest" description="Disordered" evidence="1">
    <location>
        <begin position="1"/>
        <end position="21"/>
    </location>
</feature>
<reference evidence="3 4" key="1">
    <citation type="submission" date="2018-06" db="EMBL/GenBank/DDBJ databases">
        <title>Comparative genomics of Brasilonema spp. strains.</title>
        <authorList>
            <person name="Alvarenga D.O."/>
            <person name="Fiore M.F."/>
            <person name="Varani A.M."/>
        </authorList>
    </citation>
    <scope>NUCLEOTIDE SEQUENCE [LARGE SCALE GENOMIC DNA]</scope>
    <source>
        <strain evidence="3 4">CENA114</strain>
    </source>
</reference>
<accession>A0A856MGC3</accession>
<evidence type="ECO:0000313" key="3">
    <source>
        <dbReference type="EMBL" id="QDL08731.1"/>
    </source>
</evidence>
<dbReference type="Proteomes" id="UP000503129">
    <property type="component" value="Chromosome"/>
</dbReference>
<protein>
    <submittedName>
        <fullName evidence="3">Uncharacterized protein</fullName>
    </submittedName>
</protein>
<organism evidence="3 4">
    <name type="scientific">Brasilonema sennae CENA114</name>
    <dbReference type="NCBI Taxonomy" id="415709"/>
    <lineage>
        <taxon>Bacteria</taxon>
        <taxon>Bacillati</taxon>
        <taxon>Cyanobacteriota</taxon>
        <taxon>Cyanophyceae</taxon>
        <taxon>Nostocales</taxon>
        <taxon>Scytonemataceae</taxon>
        <taxon>Brasilonema</taxon>
        <taxon>Bromeliae group (in: Brasilonema)</taxon>
    </lineage>
</organism>
<dbReference type="AlphaFoldDB" id="A0A856MGC3"/>